<name>A0A381L134_BLUGR</name>
<proteinExistence type="predicted"/>
<accession>A0A381L134</accession>
<organism evidence="1">
    <name type="scientific">Blumeria graminis f. sp. tritici 96224</name>
    <dbReference type="NCBI Taxonomy" id="1268274"/>
    <lineage>
        <taxon>Eukaryota</taxon>
        <taxon>Fungi</taxon>
        <taxon>Dikarya</taxon>
        <taxon>Ascomycota</taxon>
        <taxon>Pezizomycotina</taxon>
        <taxon>Leotiomycetes</taxon>
        <taxon>Erysiphales</taxon>
        <taxon>Erysiphaceae</taxon>
        <taxon>Blumeria</taxon>
    </lineage>
</organism>
<dbReference type="EMBL" id="UIGY01000001">
    <property type="protein sequence ID" value="SUZ07619.1"/>
    <property type="molecule type" value="Genomic_DNA"/>
</dbReference>
<gene>
    <name evidence="1" type="ORF">BGT96224V2_LOCUS10</name>
</gene>
<sequence length="73" mass="8396">KDTASHLIDWYEVAQKTELSDDALRNHLYNSLHPTIVSHLQNCVILRRELPTDLSLYLIEVRHIDAVLCSSDP</sequence>
<protein>
    <submittedName>
        <fullName evidence="1">Bgt-20887-2</fullName>
    </submittedName>
</protein>
<feature type="non-terminal residue" evidence="1">
    <location>
        <position position="1"/>
    </location>
</feature>
<evidence type="ECO:0000313" key="1">
    <source>
        <dbReference type="EMBL" id="SUZ07619.1"/>
    </source>
</evidence>
<dbReference type="AlphaFoldDB" id="A0A381L134"/>
<feature type="non-terminal residue" evidence="1">
    <location>
        <position position="73"/>
    </location>
</feature>
<reference evidence="1" key="1">
    <citation type="submission" date="2018-07" db="EMBL/GenBank/DDBJ databases">
        <authorList>
            <person name="Quirk P.G."/>
            <person name="Krulwich T.A."/>
        </authorList>
    </citation>
    <scope>NUCLEOTIDE SEQUENCE</scope>
    <source>
        <strain evidence="1">96224</strain>
    </source>
</reference>